<dbReference type="KEGG" id="cput:CONPUDRAFT_74017"/>
<dbReference type="OMA" id="CERIETM"/>
<feature type="compositionally biased region" description="Acidic residues" evidence="1">
    <location>
        <begin position="815"/>
        <end position="840"/>
    </location>
</feature>
<comment type="caution">
    <text evidence="2">The sequence shown here is derived from an EMBL/GenBank/DDBJ whole genome shotgun (WGS) entry which is preliminary data.</text>
</comment>
<organism evidence="2 3">
    <name type="scientific">Coniophora puteana (strain RWD-64-598)</name>
    <name type="common">Brown rot fungus</name>
    <dbReference type="NCBI Taxonomy" id="741705"/>
    <lineage>
        <taxon>Eukaryota</taxon>
        <taxon>Fungi</taxon>
        <taxon>Dikarya</taxon>
        <taxon>Basidiomycota</taxon>
        <taxon>Agaricomycotina</taxon>
        <taxon>Agaricomycetes</taxon>
        <taxon>Agaricomycetidae</taxon>
        <taxon>Boletales</taxon>
        <taxon>Coniophorineae</taxon>
        <taxon>Coniophoraceae</taxon>
        <taxon>Coniophora</taxon>
    </lineage>
</organism>
<evidence type="ECO:0000313" key="3">
    <source>
        <dbReference type="Proteomes" id="UP000053558"/>
    </source>
</evidence>
<dbReference type="GeneID" id="19209186"/>
<reference evidence="3" key="1">
    <citation type="journal article" date="2012" name="Science">
        <title>The Paleozoic origin of enzymatic lignin decomposition reconstructed from 31 fungal genomes.</title>
        <authorList>
            <person name="Floudas D."/>
            <person name="Binder M."/>
            <person name="Riley R."/>
            <person name="Barry K."/>
            <person name="Blanchette R.A."/>
            <person name="Henrissat B."/>
            <person name="Martinez A.T."/>
            <person name="Otillar R."/>
            <person name="Spatafora J.W."/>
            <person name="Yadav J.S."/>
            <person name="Aerts A."/>
            <person name="Benoit I."/>
            <person name="Boyd A."/>
            <person name="Carlson A."/>
            <person name="Copeland A."/>
            <person name="Coutinho P.M."/>
            <person name="de Vries R.P."/>
            <person name="Ferreira P."/>
            <person name="Findley K."/>
            <person name="Foster B."/>
            <person name="Gaskell J."/>
            <person name="Glotzer D."/>
            <person name="Gorecki P."/>
            <person name="Heitman J."/>
            <person name="Hesse C."/>
            <person name="Hori C."/>
            <person name="Igarashi K."/>
            <person name="Jurgens J.A."/>
            <person name="Kallen N."/>
            <person name="Kersten P."/>
            <person name="Kohler A."/>
            <person name="Kuees U."/>
            <person name="Kumar T.K.A."/>
            <person name="Kuo A."/>
            <person name="LaButti K."/>
            <person name="Larrondo L.F."/>
            <person name="Lindquist E."/>
            <person name="Ling A."/>
            <person name="Lombard V."/>
            <person name="Lucas S."/>
            <person name="Lundell T."/>
            <person name="Martin R."/>
            <person name="McLaughlin D.J."/>
            <person name="Morgenstern I."/>
            <person name="Morin E."/>
            <person name="Murat C."/>
            <person name="Nagy L.G."/>
            <person name="Nolan M."/>
            <person name="Ohm R.A."/>
            <person name="Patyshakuliyeva A."/>
            <person name="Rokas A."/>
            <person name="Ruiz-Duenas F.J."/>
            <person name="Sabat G."/>
            <person name="Salamov A."/>
            <person name="Samejima M."/>
            <person name="Schmutz J."/>
            <person name="Slot J.C."/>
            <person name="St John F."/>
            <person name="Stenlid J."/>
            <person name="Sun H."/>
            <person name="Sun S."/>
            <person name="Syed K."/>
            <person name="Tsang A."/>
            <person name="Wiebenga A."/>
            <person name="Young D."/>
            <person name="Pisabarro A."/>
            <person name="Eastwood D.C."/>
            <person name="Martin F."/>
            <person name="Cullen D."/>
            <person name="Grigoriev I.V."/>
            <person name="Hibbett D.S."/>
        </authorList>
    </citation>
    <scope>NUCLEOTIDE SEQUENCE [LARGE SCALE GENOMIC DNA]</scope>
    <source>
        <strain evidence="3">RWD-64-598 SS2</strain>
    </source>
</reference>
<dbReference type="RefSeq" id="XP_007769817.1">
    <property type="nucleotide sequence ID" value="XM_007771627.1"/>
</dbReference>
<protein>
    <recommendedName>
        <fullName evidence="4">EF-hand domain-containing protein</fullName>
    </recommendedName>
</protein>
<feature type="compositionally biased region" description="Acidic residues" evidence="1">
    <location>
        <begin position="749"/>
        <end position="808"/>
    </location>
</feature>
<sequence>MSSPSDHEPEQQVAPASIEECLNRLNDSIPRAQKALDEAWLCTSEIQHGTVLVPSIKAKVVKIVSSEQQVVRVVNDVSKAYQVAGVTFSVLRTDIVPLTDDVTVVVGYSQFKLIEVELQKKTEANHQIAIVCWAMSNAVFRLYRLHRLLQGHPESLTEDLKGELEDALSNLYDTMYGFAFATKVEAPVVAVLRASELKKDFMQYWEDFDHHRRRLDELLGSQAVASNFNIDIIFKRIGRSNPKEIEASDWVKQQGGAKRVLENTELLSILAKFLGDGSNGNLRKTLRQDMDEILNNNKQVIRRSYEYKIECAARQIEDAVKSSEDTIMSQLNSGPHDLIKDDGIKFIWKENVTLGLTKSNKAVQEFYEKRVQEQKQKQPGSTHPDEWTLPFLSKVTYRPAISDAIDIDGSGYISVDECNTFLASRPQGLSVPGWMAFWAIAWLMNNEDYCERIETMINGIKTLMENINVKEEEAVESYLSWIGFVDPIVLQSLNAGAAGNTPIDFETDDLHRVLEVYRKNEEDRLSAELQKLDFYIEDAATLRFIAREDRIELVIMPLLYLIVQHHSTVIEQLKKKTVKMSELWGLQNTLNQVLLSFNRRLDELERAWKQQRMDVDVQVEIFAGGIFNGWYTKRQNPDDEIASLLAFWNPPAKGINGENAKKPAAKVTANEALLQSIAKKFGVPASDLVQKVGSFAQKTEVAPQARVKNQDDSTGQDNDSQQDQDDIQDLNDVQDQGEEQNRDQGEEKDQAEEQNQEQEQDQDQDQDDDQDQSEGQDQGEERDEDEEKDQDQDEEKDQDQDEEKDQDDDQHQGEEQDQGNEQGSEDDEQGPNDDQDQDDK</sequence>
<feature type="compositionally biased region" description="Basic and acidic residues" evidence="1">
    <location>
        <begin position="739"/>
        <end position="748"/>
    </location>
</feature>
<feature type="compositionally biased region" description="Acidic residues" evidence="1">
    <location>
        <begin position="720"/>
        <end position="729"/>
    </location>
</feature>
<name>A0A5M3MK80_CONPW</name>
<proteinExistence type="predicted"/>
<evidence type="ECO:0000313" key="2">
    <source>
        <dbReference type="EMBL" id="EIW79639.1"/>
    </source>
</evidence>
<dbReference type="GO" id="GO:0000027">
    <property type="term" value="P:ribosomal large subunit assembly"/>
    <property type="evidence" value="ECO:0007669"/>
    <property type="project" value="TreeGrafter"/>
</dbReference>
<dbReference type="OrthoDB" id="2122982at2759"/>
<evidence type="ECO:0008006" key="4">
    <source>
        <dbReference type="Google" id="ProtNLM"/>
    </source>
</evidence>
<keyword evidence="3" id="KW-1185">Reference proteome</keyword>
<evidence type="ECO:0000256" key="1">
    <source>
        <dbReference type="SAM" id="MobiDB-lite"/>
    </source>
</evidence>
<dbReference type="GO" id="GO:0030687">
    <property type="term" value="C:preribosome, large subunit precursor"/>
    <property type="evidence" value="ECO:0007669"/>
    <property type="project" value="TreeGrafter"/>
</dbReference>
<dbReference type="PANTHER" id="PTHR12661:SF5">
    <property type="entry name" value="SUPPRESSOR OF SWI4 1 HOMOLOG"/>
    <property type="match status" value="1"/>
</dbReference>
<dbReference type="InterPro" id="IPR045112">
    <property type="entry name" value="PPAN-like"/>
</dbReference>
<dbReference type="EMBL" id="JH711580">
    <property type="protein sequence ID" value="EIW79639.1"/>
    <property type="molecule type" value="Genomic_DNA"/>
</dbReference>
<feature type="region of interest" description="Disordered" evidence="1">
    <location>
        <begin position="698"/>
        <end position="840"/>
    </location>
</feature>
<gene>
    <name evidence="2" type="ORF">CONPUDRAFT_74017</name>
</gene>
<dbReference type="Proteomes" id="UP000053558">
    <property type="component" value="Unassembled WGS sequence"/>
</dbReference>
<accession>A0A5M3MK80</accession>
<dbReference type="PANTHER" id="PTHR12661">
    <property type="entry name" value="PETER PAN-RELATED"/>
    <property type="match status" value="1"/>
</dbReference>
<dbReference type="AlphaFoldDB" id="A0A5M3MK80"/>
<dbReference type="GO" id="GO:0019843">
    <property type="term" value="F:rRNA binding"/>
    <property type="evidence" value="ECO:0007669"/>
    <property type="project" value="TreeGrafter"/>
</dbReference>